<dbReference type="AlphaFoldDB" id="A0A4Y2AFM7"/>
<name>A0A4Y2AFM7_ARAVE</name>
<reference evidence="2 3" key="1">
    <citation type="journal article" date="2019" name="Sci. Rep.">
        <title>Orb-weaving spider Araneus ventricosus genome elucidates the spidroin gene catalogue.</title>
        <authorList>
            <person name="Kono N."/>
            <person name="Nakamura H."/>
            <person name="Ohtoshi R."/>
            <person name="Moran D.A.P."/>
            <person name="Shinohara A."/>
            <person name="Yoshida Y."/>
            <person name="Fujiwara M."/>
            <person name="Mori M."/>
            <person name="Tomita M."/>
            <person name="Arakawa K."/>
        </authorList>
    </citation>
    <scope>NUCLEOTIDE SEQUENCE [LARGE SCALE GENOMIC DNA]</scope>
</reference>
<organism evidence="2 3">
    <name type="scientific">Araneus ventricosus</name>
    <name type="common">Orbweaver spider</name>
    <name type="synonym">Epeira ventricosa</name>
    <dbReference type="NCBI Taxonomy" id="182803"/>
    <lineage>
        <taxon>Eukaryota</taxon>
        <taxon>Metazoa</taxon>
        <taxon>Ecdysozoa</taxon>
        <taxon>Arthropoda</taxon>
        <taxon>Chelicerata</taxon>
        <taxon>Arachnida</taxon>
        <taxon>Araneae</taxon>
        <taxon>Araneomorphae</taxon>
        <taxon>Entelegynae</taxon>
        <taxon>Araneoidea</taxon>
        <taxon>Araneidae</taxon>
        <taxon>Araneus</taxon>
    </lineage>
</organism>
<feature type="compositionally biased region" description="Basic and acidic residues" evidence="1">
    <location>
        <begin position="65"/>
        <end position="80"/>
    </location>
</feature>
<protein>
    <submittedName>
        <fullName evidence="2">Uncharacterized protein</fullName>
    </submittedName>
</protein>
<evidence type="ECO:0000313" key="3">
    <source>
        <dbReference type="Proteomes" id="UP000499080"/>
    </source>
</evidence>
<feature type="region of interest" description="Disordered" evidence="1">
    <location>
        <begin position="41"/>
        <end position="80"/>
    </location>
</feature>
<evidence type="ECO:0000256" key="1">
    <source>
        <dbReference type="SAM" id="MobiDB-lite"/>
    </source>
</evidence>
<feature type="compositionally biased region" description="Basic residues" evidence="1">
    <location>
        <begin position="48"/>
        <end position="57"/>
    </location>
</feature>
<dbReference type="EMBL" id="BGPR01000016">
    <property type="protein sequence ID" value="GBL78652.1"/>
    <property type="molecule type" value="Genomic_DNA"/>
</dbReference>
<evidence type="ECO:0000313" key="2">
    <source>
        <dbReference type="EMBL" id="GBL78652.1"/>
    </source>
</evidence>
<gene>
    <name evidence="2" type="ORF">AVEN_65227_1</name>
</gene>
<dbReference type="Proteomes" id="UP000499080">
    <property type="component" value="Unassembled WGS sequence"/>
</dbReference>
<proteinExistence type="predicted"/>
<keyword evidence="3" id="KW-1185">Reference proteome</keyword>
<comment type="caution">
    <text evidence="2">The sequence shown here is derived from an EMBL/GenBank/DDBJ whole genome shotgun (WGS) entry which is preliminary data.</text>
</comment>
<sequence length="130" mass="14975">MTRMTPKQASTPHHQENFRAPMDDEHHASVHDGSLIVLGFKDKNLPPCHRHPPKRMARMTPKQDSTPHHQENVRAPMDDEHHACVHDVSLMLLGLESNTFQSQSTRICHHATDIHRKGLERVEKDYESLL</sequence>
<accession>A0A4Y2AFM7</accession>